<name>A0ABV3L5X1_9RHOB</name>
<proteinExistence type="inferred from homology"/>
<evidence type="ECO:0000313" key="3">
    <source>
        <dbReference type="EMBL" id="MEV8466908.1"/>
    </source>
</evidence>
<keyword evidence="4" id="KW-1185">Reference proteome</keyword>
<feature type="domain" description="Amidohydrolase-related" evidence="2">
    <location>
        <begin position="3"/>
        <end position="273"/>
    </location>
</feature>
<evidence type="ECO:0000313" key="4">
    <source>
        <dbReference type="Proteomes" id="UP001553161"/>
    </source>
</evidence>
<dbReference type="Proteomes" id="UP001553161">
    <property type="component" value="Unassembled WGS sequence"/>
</dbReference>
<sequence>MRIDAHQHFWRLDRGDYGWLTPDLAPLYRDFGPEDLQPLAAQARVRATVLVQAAPTLAETEYLLGIAESSDLVAGVVGWADFEAPDAAQQIARLAESPWLLGLRPMIQDLPDDTWMLRDTLAPAFEAMIAAGLTFDALVLPRHLDALLTLLVRHPGLRVVIDHGAKPEIATGRIEDWSDHMARLAADTGAFCKLSGLITEAGPDWTTRSLTPYVGHLLKVFGPERLIWGSDWPVCTLAGSYGDWVAATEALLGELTPDQRRAVWENTARRAYPRLRV</sequence>
<dbReference type="PANTHER" id="PTHR43569:SF2">
    <property type="entry name" value="AMIDOHYDROLASE-RELATED DOMAIN-CONTAINING PROTEIN"/>
    <property type="match status" value="1"/>
</dbReference>
<organism evidence="3 4">
    <name type="scientific">Meridianimarinicoccus marinus</name>
    <dbReference type="NCBI Taxonomy" id="3231483"/>
    <lineage>
        <taxon>Bacteria</taxon>
        <taxon>Pseudomonadati</taxon>
        <taxon>Pseudomonadota</taxon>
        <taxon>Alphaproteobacteria</taxon>
        <taxon>Rhodobacterales</taxon>
        <taxon>Paracoccaceae</taxon>
        <taxon>Meridianimarinicoccus</taxon>
    </lineage>
</organism>
<accession>A0ABV3L5X1</accession>
<dbReference type="RefSeq" id="WP_366192699.1">
    <property type="nucleotide sequence ID" value="NZ_JBFBVU010000009.1"/>
</dbReference>
<reference evidence="3 4" key="1">
    <citation type="submission" date="2024-07" db="EMBL/GenBank/DDBJ databases">
        <authorList>
            <person name="Kang M."/>
        </authorList>
    </citation>
    <scope>NUCLEOTIDE SEQUENCE [LARGE SCALE GENOMIC DNA]</scope>
    <source>
        <strain evidence="3 4">DFM31</strain>
    </source>
</reference>
<evidence type="ECO:0000256" key="1">
    <source>
        <dbReference type="ARBA" id="ARBA00038310"/>
    </source>
</evidence>
<dbReference type="Gene3D" id="3.20.20.140">
    <property type="entry name" value="Metal-dependent hydrolases"/>
    <property type="match status" value="1"/>
</dbReference>
<dbReference type="EMBL" id="JBFBVU010000009">
    <property type="protein sequence ID" value="MEV8466908.1"/>
    <property type="molecule type" value="Genomic_DNA"/>
</dbReference>
<protein>
    <submittedName>
        <fullName evidence="3">Amidohydrolase family protein</fullName>
    </submittedName>
</protein>
<comment type="caution">
    <text evidence="3">The sequence shown here is derived from an EMBL/GenBank/DDBJ whole genome shotgun (WGS) entry which is preliminary data.</text>
</comment>
<gene>
    <name evidence="3" type="ORF">AB0T83_08975</name>
</gene>
<evidence type="ECO:0000259" key="2">
    <source>
        <dbReference type="Pfam" id="PF04909"/>
    </source>
</evidence>
<dbReference type="SUPFAM" id="SSF51556">
    <property type="entry name" value="Metallo-dependent hydrolases"/>
    <property type="match status" value="1"/>
</dbReference>
<dbReference type="InterPro" id="IPR006680">
    <property type="entry name" value="Amidohydro-rel"/>
</dbReference>
<dbReference type="Pfam" id="PF04909">
    <property type="entry name" value="Amidohydro_2"/>
    <property type="match status" value="1"/>
</dbReference>
<dbReference type="PANTHER" id="PTHR43569">
    <property type="entry name" value="AMIDOHYDROLASE"/>
    <property type="match status" value="1"/>
</dbReference>
<dbReference type="InterPro" id="IPR052350">
    <property type="entry name" value="Metallo-dep_Lactonases"/>
</dbReference>
<dbReference type="InterPro" id="IPR032466">
    <property type="entry name" value="Metal_Hydrolase"/>
</dbReference>
<comment type="similarity">
    <text evidence="1">Belongs to the metallo-dependent hydrolases superfamily.</text>
</comment>